<organism evidence="1 2">
    <name type="scientific">Acrobeloides nanus</name>
    <dbReference type="NCBI Taxonomy" id="290746"/>
    <lineage>
        <taxon>Eukaryota</taxon>
        <taxon>Metazoa</taxon>
        <taxon>Ecdysozoa</taxon>
        <taxon>Nematoda</taxon>
        <taxon>Chromadorea</taxon>
        <taxon>Rhabditida</taxon>
        <taxon>Tylenchina</taxon>
        <taxon>Cephalobomorpha</taxon>
        <taxon>Cephaloboidea</taxon>
        <taxon>Cephalobidae</taxon>
        <taxon>Acrobeloides</taxon>
    </lineage>
</organism>
<name>A0A914DWE5_9BILA</name>
<sequence>MCLTKSLLDAVIPMPLDLNRDLCLIDKSTFESKNCACLEDKCNKNSLCDIQETEEGNNVCYPQGISPKFEAGHQSVNFAHFGKVAQALFR</sequence>
<dbReference type="WBParaSite" id="ACRNAN_scaffold4280.g20205.t1">
    <property type="protein sequence ID" value="ACRNAN_scaffold4280.g20205.t1"/>
    <property type="gene ID" value="ACRNAN_scaffold4280.g20205"/>
</dbReference>
<protein>
    <submittedName>
        <fullName evidence="2">Uncharacterized protein</fullName>
    </submittedName>
</protein>
<accession>A0A914DWE5</accession>
<reference evidence="2" key="1">
    <citation type="submission" date="2022-11" db="UniProtKB">
        <authorList>
            <consortium name="WormBaseParasite"/>
        </authorList>
    </citation>
    <scope>IDENTIFICATION</scope>
</reference>
<proteinExistence type="predicted"/>
<dbReference type="AlphaFoldDB" id="A0A914DWE5"/>
<evidence type="ECO:0000313" key="1">
    <source>
        <dbReference type="Proteomes" id="UP000887540"/>
    </source>
</evidence>
<evidence type="ECO:0000313" key="2">
    <source>
        <dbReference type="WBParaSite" id="ACRNAN_scaffold4280.g20205.t1"/>
    </source>
</evidence>
<keyword evidence="1" id="KW-1185">Reference proteome</keyword>
<dbReference type="Proteomes" id="UP000887540">
    <property type="component" value="Unplaced"/>
</dbReference>